<comment type="caution">
    <text evidence="1">The sequence shown here is derived from an EMBL/GenBank/DDBJ whole genome shotgun (WGS) entry which is preliminary data.</text>
</comment>
<reference evidence="1 2" key="1">
    <citation type="submission" date="2020-08" db="EMBL/GenBank/DDBJ databases">
        <title>Genomic Encyclopedia of Type Strains, Phase IV (KMG-IV): sequencing the most valuable type-strain genomes for metagenomic binning, comparative biology and taxonomic classification.</title>
        <authorList>
            <person name="Goeker M."/>
        </authorList>
    </citation>
    <scope>NUCLEOTIDE SEQUENCE [LARGE SCALE GENOMIC DNA]</scope>
    <source>
        <strain evidence="1 2">DSM 104969</strain>
    </source>
</reference>
<organism evidence="1 2">
    <name type="scientific">Dysgonomonas hofstadii</name>
    <dbReference type="NCBI Taxonomy" id="637886"/>
    <lineage>
        <taxon>Bacteria</taxon>
        <taxon>Pseudomonadati</taxon>
        <taxon>Bacteroidota</taxon>
        <taxon>Bacteroidia</taxon>
        <taxon>Bacteroidales</taxon>
        <taxon>Dysgonomonadaceae</taxon>
        <taxon>Dysgonomonas</taxon>
    </lineage>
</organism>
<dbReference type="Gene3D" id="3.40.50.300">
    <property type="entry name" value="P-loop containing nucleotide triphosphate hydrolases"/>
    <property type="match status" value="1"/>
</dbReference>
<dbReference type="EMBL" id="JACIEP010000010">
    <property type="protein sequence ID" value="MBB4037014.1"/>
    <property type="molecule type" value="Genomic_DNA"/>
</dbReference>
<evidence type="ECO:0000313" key="2">
    <source>
        <dbReference type="Proteomes" id="UP000555103"/>
    </source>
</evidence>
<dbReference type="SUPFAM" id="SSF52540">
    <property type="entry name" value="P-loop containing nucleoside triphosphate hydrolases"/>
    <property type="match status" value="1"/>
</dbReference>
<dbReference type="AlphaFoldDB" id="A0A840CTK1"/>
<gene>
    <name evidence="1" type="ORF">GGR21_002928</name>
</gene>
<dbReference type="RefSeq" id="WP_183307894.1">
    <property type="nucleotide sequence ID" value="NZ_JACIEP010000010.1"/>
</dbReference>
<keyword evidence="2" id="KW-1185">Reference proteome</keyword>
<accession>A0A840CTK1</accession>
<name>A0A840CTK1_9BACT</name>
<dbReference type="Proteomes" id="UP000555103">
    <property type="component" value="Unassembled WGS sequence"/>
</dbReference>
<dbReference type="InterPro" id="IPR027417">
    <property type="entry name" value="P-loop_NTPase"/>
</dbReference>
<sequence>MKNFESIAAGMQRLQMPVPDERLMVRIPGAEDVLAAGLRYFLSRSGGEMQWLPEYGQVASWLTDNEGRGLFLYGNCGRGKSLLCRYVIPAILLGYCQRVVSVFDTSEMNSRLDYVLSRNLISLDDIGTEEVSNVYGNKRLAFAEIMDSAEKYGKLVIVSSNLTVAEIKKRYGDRVLDRVVATTKRVLFEGESLRK</sequence>
<evidence type="ECO:0000313" key="1">
    <source>
        <dbReference type="EMBL" id="MBB4037014.1"/>
    </source>
</evidence>
<proteinExistence type="predicted"/>
<protein>
    <submittedName>
        <fullName evidence="1">DNA replication protein DnaC</fullName>
    </submittedName>
</protein>